<name>A0A1M6QD99_9BACT</name>
<dbReference type="Gene3D" id="2.60.120.260">
    <property type="entry name" value="Galactose-binding domain-like"/>
    <property type="match status" value="1"/>
</dbReference>
<protein>
    <submittedName>
        <fullName evidence="2">Concanavalin A-like lectin/glucanases superfamily protein</fullName>
    </submittedName>
</protein>
<proteinExistence type="predicted"/>
<keyword evidence="2" id="KW-0430">Lectin</keyword>
<organism evidence="2 3">
    <name type="scientific">Fibrobacter intestinalis</name>
    <dbReference type="NCBI Taxonomy" id="28122"/>
    <lineage>
        <taxon>Bacteria</taxon>
        <taxon>Pseudomonadati</taxon>
        <taxon>Fibrobacterota</taxon>
        <taxon>Fibrobacteria</taxon>
        <taxon>Fibrobacterales</taxon>
        <taxon>Fibrobacteraceae</taxon>
        <taxon>Fibrobacter</taxon>
    </lineage>
</organism>
<dbReference type="Gene3D" id="2.60.40.4070">
    <property type="match status" value="1"/>
</dbReference>
<dbReference type="Proteomes" id="UP000184275">
    <property type="component" value="Unassembled WGS sequence"/>
</dbReference>
<dbReference type="InterPro" id="IPR036966">
    <property type="entry name" value="CBM3_sf"/>
</dbReference>
<dbReference type="EMBL" id="FRAW01000002">
    <property type="protein sequence ID" value="SHK18229.1"/>
    <property type="molecule type" value="Genomic_DNA"/>
</dbReference>
<dbReference type="Gene3D" id="3.40.50.1820">
    <property type="entry name" value="alpha/beta hydrolase"/>
    <property type="match status" value="1"/>
</dbReference>
<keyword evidence="3" id="KW-1185">Reference proteome</keyword>
<evidence type="ECO:0000313" key="3">
    <source>
        <dbReference type="Proteomes" id="UP000184275"/>
    </source>
</evidence>
<dbReference type="Gene3D" id="2.60.120.200">
    <property type="match status" value="1"/>
</dbReference>
<reference evidence="3" key="1">
    <citation type="submission" date="2016-11" db="EMBL/GenBank/DDBJ databases">
        <authorList>
            <person name="Varghese N."/>
            <person name="Submissions S."/>
        </authorList>
    </citation>
    <scope>NUCLEOTIDE SEQUENCE [LARGE SCALE GENOMIC DNA]</scope>
    <source>
        <strain evidence="3">UWOS</strain>
    </source>
</reference>
<dbReference type="InterPro" id="IPR029058">
    <property type="entry name" value="AB_hydrolase_fold"/>
</dbReference>
<dbReference type="SUPFAM" id="SSF49384">
    <property type="entry name" value="Carbohydrate-binding domain"/>
    <property type="match status" value="1"/>
</dbReference>
<dbReference type="Gene3D" id="2.60.40.710">
    <property type="entry name" value="Endoglucanase-like"/>
    <property type="match status" value="1"/>
</dbReference>
<dbReference type="Pfam" id="PF13385">
    <property type="entry name" value="Laminin_G_3"/>
    <property type="match status" value="1"/>
</dbReference>
<dbReference type="GO" id="GO:0005975">
    <property type="term" value="P:carbohydrate metabolic process"/>
    <property type="evidence" value="ECO:0007669"/>
    <property type="project" value="InterPro"/>
</dbReference>
<evidence type="ECO:0000256" key="1">
    <source>
        <dbReference type="SAM" id="SignalP"/>
    </source>
</evidence>
<feature type="chain" id="PRO_5012477769" evidence="1">
    <location>
        <begin position="18"/>
        <end position="3841"/>
    </location>
</feature>
<keyword evidence="1" id="KW-0732">Signal</keyword>
<dbReference type="InterPro" id="IPR008979">
    <property type="entry name" value="Galactose-bd-like_sf"/>
</dbReference>
<dbReference type="InterPro" id="IPR013320">
    <property type="entry name" value="ConA-like_dom_sf"/>
</dbReference>
<dbReference type="SUPFAM" id="SSF49899">
    <property type="entry name" value="Concanavalin A-like lectins/glucanases"/>
    <property type="match status" value="1"/>
</dbReference>
<gene>
    <name evidence="2" type="ORF">SAMN05720469_10255</name>
</gene>
<evidence type="ECO:0000313" key="2">
    <source>
        <dbReference type="EMBL" id="SHK18229.1"/>
    </source>
</evidence>
<sequence length="3841" mass="431071">MKNFIKTLLLCAVFASAAVFSPSSSTLAILLDASGLCDETSSESWDKMQTVKFLRENAFYGDSNSIFCFFYDDSMTPAEAADSLLKGKNSIFNKALKNWAQNSNAANSEQTPNRFVIIAEGVAGLAVREYIQSKDYQGEIENVLFFNTPHEGTGFADQTLLNGSSALNKSKSASDYSDIIPLALAIYLIGGGGALEDLMMSLLKEAVLGMVQNAGDIKKHFSGYFENKEKSYKSLLYLAEDLDLQDAAYREVQKNAQEKGLDLKNFAGSTQLLNAYSMLNSYEHPAYNNIYSYGLPSIGNGRRTLADFADQAKNHVSKERLQKMLTESLSAMMAKNGKDFVPEDIQSVVSNAMNGDFTADAMQAANRIASDYDIPVGQIAECVRDISSLSNLKFNKENFSSSVLKTISIANKYLPEKYKSELFSTFIDEYSQTLSELGESVQQIEGNLKKGTGLLSSNLSNYAIHFFDEGTFDVPAFSAIGKNVRAFKESGVMRIGYSLKDYAQAHQKDFSELKDYMNYTSKAGELEGIRQDIDLGLKIGCSAVEAINPAIGKACRAAQFLTNVTLIANVSQNIKKAVQNVGALRSAKYIAIKQSIEQKPAHSSWHDHNGISHDIASSDMENMLFGTPIISLQTVRKSGISADSIVPLALYRTFDDVKNFADISQDSLAYGYLFPASEFSEIPRNALTRNRFVMMKDVFDEQRNGSLYKKTRYAAVDGFRVIDFIREYRFIIDDFQPDELHLIQFDFNARMQLAYERRGHTWYVYRGLNNQWEENPIDTLQKSPIQKNGLFVFRPKEVLNKGITDKKDSILLSAIQEDGANCISIYIVNKAGKANNQRIAFKFQAVDYLIEEGWPKSFETVSQMDTVEIYANDLGYGASLGEYRLIVSSLKHQDTVPVFVDSLKGSGSRYRFKADLSSIWKKHPLENAAYTLQWHLGFKTKTLKEDYTSGEQNIYYNPKTIVWGDVSAPSLAFDTLSKSPVFSLNKGETFAYVQSLDSVENRPLRGLRSFLVRKDTKDTLWLLHQANVGEPSYGIRWTGAPVSWSGVADLYAQAYDFANPNFSMKAKLANTAQDSARSSWAFALIDSTFRAGINGTSIHQKILLDNAPPQASAENLKVLGVADKSLPAFAKRKNGDEVLLNAMDTLLLSFDIEENLFGRDSEIVVVELVFTDSLDRSNLKQKRYLYEFTVSNSTKRFVFQEPDANRIEDGIYTLNVFLTDEAGNKSSKQILKNVRVDRTLPQIRGITLGDFAYENIAELKKGSAHVSQSADDARNRSELVCYVKVNFFDKEGSWKGPLPENTSKTAQNANIHFDFGKAAPDTTHGIWFVYFGCYDDAGNFGKNINSVEIGARYPKITHPQNDFYSGPILIRGFAPNHLVHENDNLGEFRISWRKEEDSTWSEKGIQYLVFDKSLLPSERDLAIWNPAECNLARGSYVLKLSVRSCDSCPWISDEKIVFVNDVAPFDSANVPKLVIAPPVGNHRAGQAKDISIELKNVPEDSRWLVKAFIEVPSPKDSTTYVRALEKTFDPMTVSPFKTLAATSDSGLSIWQENDGCTWHVRHAGNALGLKITDSTKANPTISRMPPYLAIRFVEGEVNWNHTTLPDSSSSLSFVMDSIRIQNEGISLTIPPYNATKLWNVGKDSVHLVFQTTKPFTVDASWIEGAFFEISQSPVLYVFPEKYKAHIVWDGLINGSYSSGSLARLNVIAYEKGNEKHILSEEAKWYLEYENPKIEIAPQNLEKYYVNFLGSNADSSEMQLADYGFQFKLTERSAYVTAEILDSAKNVVRTLLDNKLVLATATNQWQTLSWNGVKDDGLVLAGSYAVHLLVKSESGIVIDTLYPFEMTWGTDLVEAQKDSAGQVADLKMLETFLDENGNYRYIGKPDYILQSNVSATILPENERTFLYEWDIYGGIQKPIVYKKTRPSIGIRRHRDEFWATVVTLVMGETRYYNGRYSGVQTECNSVPKENGYYYKIQMQKKSFKLNEGTTDIIVDLDSVNNTHNDRRIYGFRQKFSIKNFKDTLNLNTLVAIKILPASSFNNILNFLGGESISGNAVLDAGYLNMSDFAWENVYKKESYQNSINDRNPMRDWFDNWGGQALYYEAVNKYFNVFSNSDSLTNAFNAAISTCETDDIGSSSLSEDDSRFVCGAKNAKEEIDSGIVKQYNPHTFMMNVKLIPIDGKTNFVDTNYDEEHCSYSGSGTDIKVKFVLQINPDYWEPKIWGTNNLANRYARFDPLNKTLYGNDGYITKLVAGDFLNFYNGSTWVADSRLNNGPTVFEAQRLPIWPIPENPLLFNDEILAHLPDNKDSSVKYYPSEFSWRFYRGSGDINYKAETRTFEGNLLASFQSNEQAALTGEDKSIGKIQIPYGFYFDVAPTMNITEAKNAGILLSHTNTVAYPLDEGNCSVHAETGNRFYGCDKWVSHLHSAKNDWNDSLWKSRFALKNGQGFIRNPLTDSSVIFENLTAIETPKIDSNNEKLVYHITPKNWSTQHNFWSFNLENPKSDIDEILGGISVKKYILKSDEGNSEAWKIDSSTTDTTTFSLFNQGKNKTSELTFYRARDSIFTSEKGLNNGGKSEAIPLARVVAQSPILADTIIHSDWAKNPSAEIVGIFKRKMPNDTNFTRHPYFNARYDSTAKQFAVSRNSSDIYASRENEMVTLQGRVPYNITDWKISYIQNGMRFKIAEGTKEPIEATMDVNRLQGNTSFFLTYKGIGDITYYRQLDVRIGEQVKANAENFVYSMYGNVSVHFEKDSWKSDADVTVRTMDPSECYDCQLFRNMHPTGPIIEVLPSHVFPDGKSPLVTVDISMETLKNDGVDFRNLKIYKLEKKEIVPLEKEGAIVLLDAELQPCKAVYPYSCAFARINAKTPTFSKFIVLDSANADSVMFFDSLPEKIEAFSCSQLDSLWLDTLWMGTANGWFEFPYPCTGKSNYILRLSVNGNVSAEHRGASTFPIVWPIRNTDLAISDSVYQSSIVLYGIDGNTEQKLGPTVRLDSIDPIIESVETSISEDEESGRNIHVEVEINEIGSGLAKSTLELFLGGNLLQSVTIPGNAPPIYDFQLDRKSLYACVGCQATIKVIAEDKGHNTDEAVKQTEKLYPYPSSLVLWYPFAEGSGNIGYEWMTKENPRRMHFDLSAINAPWNGRYGVHLYKATDSASSRYTLAALDSLRPFTFELNFNAGNIQQSDWAILSFVGQNEWTFGLGTYNRYFLKVGSDVFYFNTKRDANIPTHLAVVVEGKNASLYKNGKLAETIPLKNELLYGGKGKLAIGTRNGLRSAVGNISNLRFYSSALSAEQIQNLFAGVPRERSVHIASVRAVTLSDRNGLTVDQSCSAPGKAYLRQNTTDNSGKMTWKVDLDADDYSLYLLHRNYITEKSEVEVTIDGTHLGKFKLNSTGLWKSEQVPDLHLPLKAGVHEMTIRPMGNLSIAALALASSQAGMDGNMMDYGESSWTIPEEKVQVRMKYETLDDKKWAQIRFDLRNKTDKALENAKIRYYYKGEGENVNAVAFYPSSPMRVVNDAGSVFYAEFALTEVIAAYGTAYFGQGPLIGLHRLTSPSNYFPYWDITDDPSYIQEAEKEYAEATGVALLDAEGNLLNEFSCYDEDGPIQKAKRRVRAMARDNSEGSNSESHLAIYVENTGSVPVDGFETRYYFRDTAQTELDIYWNAFAQSSKVSAGGDLYYVSFLYDDILNAGDKSDYGNGVQFSLHHPNRTHDFNAADDPSHYNLNNREMVEADSIVVLDRQGNLLWGNAPQPKFRPEYIVKENHAKSIYREGDIVYVNIEESGYYTLETVNAIGVPLKNLYKGSWEAGEHSVTLDMKQILPSSYIVLRKNSEILAWELLN</sequence>
<accession>A0A1M6QD99</accession>
<dbReference type="InterPro" id="IPR008965">
    <property type="entry name" value="CBM2/CBM3_carb-bd_dom_sf"/>
</dbReference>
<dbReference type="GO" id="GO:0030248">
    <property type="term" value="F:cellulose binding"/>
    <property type="evidence" value="ECO:0007669"/>
    <property type="project" value="InterPro"/>
</dbReference>
<dbReference type="SUPFAM" id="SSF49785">
    <property type="entry name" value="Galactose-binding domain-like"/>
    <property type="match status" value="1"/>
</dbReference>
<feature type="signal peptide" evidence="1">
    <location>
        <begin position="1"/>
        <end position="17"/>
    </location>
</feature>
<dbReference type="RefSeq" id="WP_073302035.1">
    <property type="nucleotide sequence ID" value="NZ_FRAW01000002.1"/>
</dbReference>